<dbReference type="OrthoDB" id="3364175at2759"/>
<feature type="compositionally biased region" description="Polar residues" evidence="6">
    <location>
        <begin position="174"/>
        <end position="183"/>
    </location>
</feature>
<feature type="domain" description="Zn(2)-C6 fungal-type" evidence="7">
    <location>
        <begin position="30"/>
        <end position="60"/>
    </location>
</feature>
<evidence type="ECO:0000256" key="6">
    <source>
        <dbReference type="SAM" id="MobiDB-lite"/>
    </source>
</evidence>
<evidence type="ECO:0000256" key="3">
    <source>
        <dbReference type="ARBA" id="ARBA00023125"/>
    </source>
</evidence>
<evidence type="ECO:0000313" key="9">
    <source>
        <dbReference type="Proteomes" id="UP000053259"/>
    </source>
</evidence>
<evidence type="ECO:0000313" key="8">
    <source>
        <dbReference type="EMBL" id="KIW04384.1"/>
    </source>
</evidence>
<protein>
    <recommendedName>
        <fullName evidence="7">Zn(2)-C6 fungal-type domain-containing protein</fullName>
    </recommendedName>
</protein>
<dbReference type="InterPro" id="IPR007219">
    <property type="entry name" value="XnlR_reg_dom"/>
</dbReference>
<name>A0A0D2AYZ7_9PEZI</name>
<dbReference type="PROSITE" id="PS00463">
    <property type="entry name" value="ZN2_CY6_FUNGAL_1"/>
    <property type="match status" value="1"/>
</dbReference>
<dbReference type="GO" id="GO:0000978">
    <property type="term" value="F:RNA polymerase II cis-regulatory region sequence-specific DNA binding"/>
    <property type="evidence" value="ECO:0007669"/>
    <property type="project" value="TreeGrafter"/>
</dbReference>
<reference evidence="8 9" key="1">
    <citation type="submission" date="2015-01" db="EMBL/GenBank/DDBJ databases">
        <title>The Genome Sequence of Ochroconis gallopava CBS43764.</title>
        <authorList>
            <consortium name="The Broad Institute Genomics Platform"/>
            <person name="Cuomo C."/>
            <person name="de Hoog S."/>
            <person name="Gorbushina A."/>
            <person name="Stielow B."/>
            <person name="Teixiera M."/>
            <person name="Abouelleil A."/>
            <person name="Chapman S.B."/>
            <person name="Priest M."/>
            <person name="Young S.K."/>
            <person name="Wortman J."/>
            <person name="Nusbaum C."/>
            <person name="Birren B."/>
        </authorList>
    </citation>
    <scope>NUCLEOTIDE SEQUENCE [LARGE SCALE GENOMIC DNA]</scope>
    <source>
        <strain evidence="8 9">CBS 43764</strain>
    </source>
</reference>
<dbReference type="AlphaFoldDB" id="A0A0D2AYZ7"/>
<dbReference type="Pfam" id="PF00172">
    <property type="entry name" value="Zn_clus"/>
    <property type="match status" value="1"/>
</dbReference>
<dbReference type="GO" id="GO:0005634">
    <property type="term" value="C:nucleus"/>
    <property type="evidence" value="ECO:0007669"/>
    <property type="project" value="TreeGrafter"/>
</dbReference>
<dbReference type="GO" id="GO:0000981">
    <property type="term" value="F:DNA-binding transcription factor activity, RNA polymerase II-specific"/>
    <property type="evidence" value="ECO:0007669"/>
    <property type="project" value="InterPro"/>
</dbReference>
<dbReference type="GeneID" id="27312641"/>
<organism evidence="8 9">
    <name type="scientific">Verruconis gallopava</name>
    <dbReference type="NCBI Taxonomy" id="253628"/>
    <lineage>
        <taxon>Eukaryota</taxon>
        <taxon>Fungi</taxon>
        <taxon>Dikarya</taxon>
        <taxon>Ascomycota</taxon>
        <taxon>Pezizomycotina</taxon>
        <taxon>Dothideomycetes</taxon>
        <taxon>Pleosporomycetidae</taxon>
        <taxon>Venturiales</taxon>
        <taxon>Sympoventuriaceae</taxon>
        <taxon>Verruconis</taxon>
    </lineage>
</organism>
<accession>A0A0D2AYZ7</accession>
<dbReference type="SMART" id="SM00906">
    <property type="entry name" value="Fungal_trans"/>
    <property type="match status" value="1"/>
</dbReference>
<evidence type="ECO:0000256" key="4">
    <source>
        <dbReference type="ARBA" id="ARBA00023163"/>
    </source>
</evidence>
<proteinExistence type="predicted"/>
<gene>
    <name evidence="8" type="ORF">PV09_04668</name>
</gene>
<dbReference type="GO" id="GO:0006351">
    <property type="term" value="P:DNA-templated transcription"/>
    <property type="evidence" value="ECO:0007669"/>
    <property type="project" value="InterPro"/>
</dbReference>
<dbReference type="PROSITE" id="PS50048">
    <property type="entry name" value="ZN2_CY6_FUNGAL_2"/>
    <property type="match status" value="1"/>
</dbReference>
<feature type="region of interest" description="Disordered" evidence="6">
    <location>
        <begin position="93"/>
        <end position="114"/>
    </location>
</feature>
<dbReference type="EMBL" id="KN847541">
    <property type="protein sequence ID" value="KIW04384.1"/>
    <property type="molecule type" value="Genomic_DNA"/>
</dbReference>
<dbReference type="GO" id="GO:0008270">
    <property type="term" value="F:zinc ion binding"/>
    <property type="evidence" value="ECO:0007669"/>
    <property type="project" value="InterPro"/>
</dbReference>
<dbReference type="GO" id="GO:0000435">
    <property type="term" value="P:positive regulation of transcription from RNA polymerase II promoter by galactose"/>
    <property type="evidence" value="ECO:0007669"/>
    <property type="project" value="TreeGrafter"/>
</dbReference>
<evidence type="ECO:0000259" key="7">
    <source>
        <dbReference type="PROSITE" id="PS50048"/>
    </source>
</evidence>
<dbReference type="Pfam" id="PF04082">
    <property type="entry name" value="Fungal_trans"/>
    <property type="match status" value="1"/>
</dbReference>
<dbReference type="InterPro" id="IPR001138">
    <property type="entry name" value="Zn2Cys6_DnaBD"/>
</dbReference>
<keyword evidence="3" id="KW-0238">DNA-binding</keyword>
<dbReference type="InParanoid" id="A0A0D2AYZ7"/>
<dbReference type="SMART" id="SM00066">
    <property type="entry name" value="GAL4"/>
    <property type="match status" value="1"/>
</dbReference>
<dbReference type="RefSeq" id="XP_016214253.1">
    <property type="nucleotide sequence ID" value="XM_016358051.1"/>
</dbReference>
<dbReference type="PANTHER" id="PTHR47424">
    <property type="entry name" value="REGULATORY PROTEIN GAL4"/>
    <property type="match status" value="1"/>
</dbReference>
<dbReference type="PANTHER" id="PTHR47424:SF3">
    <property type="entry name" value="REGULATORY PROTEIN GAL4"/>
    <property type="match status" value="1"/>
</dbReference>
<evidence type="ECO:0000256" key="1">
    <source>
        <dbReference type="ARBA" id="ARBA00022723"/>
    </source>
</evidence>
<dbReference type="SUPFAM" id="SSF57701">
    <property type="entry name" value="Zn2/Cys6 DNA-binding domain"/>
    <property type="match status" value="1"/>
</dbReference>
<dbReference type="InterPro" id="IPR036864">
    <property type="entry name" value="Zn2-C6_fun-type_DNA-bd_sf"/>
</dbReference>
<keyword evidence="9" id="KW-1185">Reference proteome</keyword>
<dbReference type="InterPro" id="IPR051127">
    <property type="entry name" value="Fungal_SecMet_Regulators"/>
</dbReference>
<dbReference type="CDD" id="cd12148">
    <property type="entry name" value="fungal_TF_MHR"/>
    <property type="match status" value="1"/>
</dbReference>
<keyword evidence="2" id="KW-0805">Transcription regulation</keyword>
<keyword evidence="4" id="KW-0804">Transcription</keyword>
<dbReference type="Proteomes" id="UP000053259">
    <property type="component" value="Unassembled WGS sequence"/>
</dbReference>
<feature type="region of interest" description="Disordered" evidence="6">
    <location>
        <begin position="174"/>
        <end position="202"/>
    </location>
</feature>
<dbReference type="Gene3D" id="4.10.240.10">
    <property type="entry name" value="Zn(2)-C6 fungal-type DNA-binding domain"/>
    <property type="match status" value="1"/>
</dbReference>
<dbReference type="HOGENOM" id="CLU_008511_0_2_1"/>
<keyword evidence="1" id="KW-0479">Metal-binding</keyword>
<evidence type="ECO:0000256" key="2">
    <source>
        <dbReference type="ARBA" id="ARBA00023015"/>
    </source>
</evidence>
<evidence type="ECO:0000256" key="5">
    <source>
        <dbReference type="ARBA" id="ARBA00023242"/>
    </source>
</evidence>
<dbReference type="CDD" id="cd00067">
    <property type="entry name" value="GAL4"/>
    <property type="match status" value="1"/>
</dbReference>
<sequence>MEEHTPPEGLNAGLASASARLPKRRRVDVACNACRQRKSRCDGVRPVCSACSRLSLQCMFEQITPPESGKTAEKRPTYEELSRKVKELEARLNSRATTGSHAIDTPAPSATEEHVERLPVEDEATVDELATQVFNELPERNIGYFGAASNHAFVRTLSAAFAYQIPLMVQSQQHVSRNPGQYHSNSSFRSPSPSPEQTRRRRDAHRIVEPFVVPQEQELVELLNHFFITTGAVLPFVEKSAFLPLTKDAVWRTTRSGRALLNIICAHASLTVNPTNAEDFYDRAVVLLEAYTLHGASLELIQALLLLCSFQQNTQRSTISWTYHALAVKTAIQQGLHAPSSYEVHGAQMRELRKRLWFGVINQDRLLSTSFGRPCLIPAEHVQVMAPTHEALAMEQMPSFSKHHHEGLLYFNFLTSLQAFRYEALVKIYDYNISMKSSTDAKELAVSRLKLICELETWRSNCALHFDLPSSNEVQTWSSQLCNSNRFRILLMIQLHAVTMLINGPFLLNCLQTWEAEAKLTPKSNPLLGALVQMLEQDIEAASELLKVVSHLVNHAPKFMLSNAAWWICNFNAFTASLHLFGTMLILYRVSFSAHITSIDTSMVRKTLEFGLEVLGAVGQQSLMSLRGRHALHKFLHVFDSLTSTTEQHAEHSNLQSNVKTSSAPTELGFDEYYAQLVSQSTADYFSMPHANGMDFMNADFGLNIFNFG</sequence>
<dbReference type="VEuPathDB" id="FungiDB:PV09_04668"/>
<keyword evidence="5" id="KW-0539">Nucleus</keyword>